<dbReference type="InterPro" id="IPR003723">
    <property type="entry name" value="Precorrin-6x_reduct"/>
</dbReference>
<keyword evidence="5" id="KW-1185">Reference proteome</keyword>
<dbReference type="RefSeq" id="WP_072725802.1">
    <property type="nucleotide sequence ID" value="NZ_FQXH01000023.1"/>
</dbReference>
<gene>
    <name evidence="4" type="ORF">SAMN02744040_01863</name>
</gene>
<keyword evidence="3" id="KW-0560">Oxidoreductase</keyword>
<dbReference type="PANTHER" id="PTHR36925:SF1">
    <property type="entry name" value="COBALT-PRECORRIN-6A REDUCTASE"/>
    <property type="match status" value="1"/>
</dbReference>
<dbReference type="GO" id="GO:0009236">
    <property type="term" value="P:cobalamin biosynthetic process"/>
    <property type="evidence" value="ECO:0007669"/>
    <property type="project" value="UniProtKB-UniPathway"/>
</dbReference>
<protein>
    <submittedName>
        <fullName evidence="4">Cobalt-precorrin 6A reductase</fullName>
    </submittedName>
</protein>
<proteinExistence type="predicted"/>
<accession>A0A1M5SQX1</accession>
<dbReference type="EMBL" id="FQXH01000023">
    <property type="protein sequence ID" value="SHH40895.1"/>
    <property type="molecule type" value="Genomic_DNA"/>
</dbReference>
<dbReference type="OrthoDB" id="9780707at2"/>
<evidence type="ECO:0000256" key="3">
    <source>
        <dbReference type="ARBA" id="ARBA00023002"/>
    </source>
</evidence>
<dbReference type="NCBIfam" id="NF005970">
    <property type="entry name" value="PRK08057.1-4"/>
    <property type="match status" value="1"/>
</dbReference>
<keyword evidence="2" id="KW-0169">Cobalamin biosynthesis</keyword>
<dbReference type="Proteomes" id="UP000242520">
    <property type="component" value="Unassembled WGS sequence"/>
</dbReference>
<dbReference type="AlphaFoldDB" id="A0A1M5SQX1"/>
<dbReference type="PROSITE" id="PS51014">
    <property type="entry name" value="COBK_CBIJ"/>
    <property type="match status" value="1"/>
</dbReference>
<dbReference type="Pfam" id="PF02571">
    <property type="entry name" value="CbiJ"/>
    <property type="match status" value="1"/>
</dbReference>
<dbReference type="STRING" id="1123350.SAMN02744040_01863"/>
<name>A0A1M5SQX1_9FIRM</name>
<dbReference type="UniPathway" id="UPA00148"/>
<sequence length="251" mass="28193">MILVLGGTSDSLRVCKLLNENNKKFILSVATDYGKEISKEYCNNIVIGKMNLDDMISFIRKNNIVSIIDCTHPYAEEVSKNAVNASEKLNIKYLRYERPSSEILESENIFKVNSIEEACEVASEIGNKVFLATGSKNLEYFVGNLKNKEVVVRVLPTSSVLKSCEDLGLKPENVVAMKGPFSYEINKALYSFYNVDLVITKESGVEGGFEEKLKASLDLNIKTIVIMRPKVKYPDVVFSIEELKNKIMHSL</sequence>
<evidence type="ECO:0000256" key="2">
    <source>
        <dbReference type="ARBA" id="ARBA00022573"/>
    </source>
</evidence>
<evidence type="ECO:0000313" key="4">
    <source>
        <dbReference type="EMBL" id="SHH40895.1"/>
    </source>
</evidence>
<organism evidence="4 5">
    <name type="scientific">Tepidibacter thalassicus DSM 15285</name>
    <dbReference type="NCBI Taxonomy" id="1123350"/>
    <lineage>
        <taxon>Bacteria</taxon>
        <taxon>Bacillati</taxon>
        <taxon>Bacillota</taxon>
        <taxon>Clostridia</taxon>
        <taxon>Peptostreptococcales</taxon>
        <taxon>Peptostreptococcaceae</taxon>
        <taxon>Tepidibacter</taxon>
    </lineage>
</organism>
<comment type="pathway">
    <text evidence="1">Cofactor biosynthesis; adenosylcobalamin biosynthesis.</text>
</comment>
<evidence type="ECO:0000256" key="1">
    <source>
        <dbReference type="ARBA" id="ARBA00004953"/>
    </source>
</evidence>
<dbReference type="GO" id="GO:0016994">
    <property type="term" value="F:precorrin-6A reductase activity"/>
    <property type="evidence" value="ECO:0007669"/>
    <property type="project" value="InterPro"/>
</dbReference>
<reference evidence="5" key="1">
    <citation type="submission" date="2016-11" db="EMBL/GenBank/DDBJ databases">
        <authorList>
            <person name="Varghese N."/>
            <person name="Submissions S."/>
        </authorList>
    </citation>
    <scope>NUCLEOTIDE SEQUENCE [LARGE SCALE GENOMIC DNA]</scope>
    <source>
        <strain evidence="5">DSM 15285</strain>
    </source>
</reference>
<dbReference type="NCBIfam" id="TIGR00715">
    <property type="entry name" value="precor6x_red"/>
    <property type="match status" value="1"/>
</dbReference>
<dbReference type="PANTHER" id="PTHR36925">
    <property type="entry name" value="COBALT-PRECORRIN-6A REDUCTASE"/>
    <property type="match status" value="1"/>
</dbReference>
<evidence type="ECO:0000313" key="5">
    <source>
        <dbReference type="Proteomes" id="UP000242520"/>
    </source>
</evidence>